<dbReference type="Proteomes" id="UP000625711">
    <property type="component" value="Unassembled WGS sequence"/>
</dbReference>
<accession>A0A834M153</accession>
<protein>
    <submittedName>
        <fullName evidence="1">Uncharacterized protein</fullName>
    </submittedName>
</protein>
<keyword evidence="3" id="KW-1185">Reference proteome</keyword>
<gene>
    <name evidence="2" type="ORF">GWI33_003503</name>
    <name evidence="1" type="ORF">GWI33_003504</name>
</gene>
<reference evidence="1" key="1">
    <citation type="submission" date="2020-08" db="EMBL/GenBank/DDBJ databases">
        <title>Genome sequencing and assembly of the red palm weevil Rhynchophorus ferrugineus.</title>
        <authorList>
            <person name="Dias G.B."/>
            <person name="Bergman C.M."/>
            <person name="Manee M."/>
        </authorList>
    </citation>
    <scope>NUCLEOTIDE SEQUENCE</scope>
    <source>
        <strain evidence="1">AA-2017</strain>
        <tissue evidence="1">Whole larva</tissue>
    </source>
</reference>
<evidence type="ECO:0000313" key="3">
    <source>
        <dbReference type="Proteomes" id="UP000625711"/>
    </source>
</evidence>
<feature type="non-terminal residue" evidence="1">
    <location>
        <position position="18"/>
    </location>
</feature>
<name>A0A834M153_RHYFE</name>
<comment type="caution">
    <text evidence="1">The sequence shown here is derived from an EMBL/GenBank/DDBJ whole genome shotgun (WGS) entry which is preliminary data.</text>
</comment>
<dbReference type="AlphaFoldDB" id="A0A834M153"/>
<evidence type="ECO:0000313" key="2">
    <source>
        <dbReference type="EMBL" id="KAF7263206.1"/>
    </source>
</evidence>
<dbReference type="EMBL" id="JAACXV010023031">
    <property type="protein sequence ID" value="KAF7263205.1"/>
    <property type="molecule type" value="Genomic_DNA"/>
</dbReference>
<evidence type="ECO:0000313" key="1">
    <source>
        <dbReference type="EMBL" id="KAF7263205.1"/>
    </source>
</evidence>
<proteinExistence type="predicted"/>
<dbReference type="EMBL" id="JAACXV010023030">
    <property type="protein sequence ID" value="KAF7263206.1"/>
    <property type="molecule type" value="Genomic_DNA"/>
</dbReference>
<sequence>MESLRKNKQDKGQNREYS</sequence>
<organism evidence="1 3">
    <name type="scientific">Rhynchophorus ferrugineus</name>
    <name type="common">Red palm weevil</name>
    <name type="synonym">Curculio ferrugineus</name>
    <dbReference type="NCBI Taxonomy" id="354439"/>
    <lineage>
        <taxon>Eukaryota</taxon>
        <taxon>Metazoa</taxon>
        <taxon>Ecdysozoa</taxon>
        <taxon>Arthropoda</taxon>
        <taxon>Hexapoda</taxon>
        <taxon>Insecta</taxon>
        <taxon>Pterygota</taxon>
        <taxon>Neoptera</taxon>
        <taxon>Endopterygota</taxon>
        <taxon>Coleoptera</taxon>
        <taxon>Polyphaga</taxon>
        <taxon>Cucujiformia</taxon>
        <taxon>Curculionidae</taxon>
        <taxon>Dryophthorinae</taxon>
        <taxon>Rhynchophorus</taxon>
    </lineage>
</organism>